<sequence length="128" mass="15024">MMDDALWQTYCDPYFRFESQLHSENFAIITAWNPASVWLSNIDNTRNNQHLEKDISHTCYSHVLVGDKTFTWAEASFATAMSLEEALELGKKYQQNAIYYVQGEALFLISCLRHQRSILHGKWQERCR</sequence>
<proteinExistence type="predicted"/>
<name>A0A432CWV3_9VIBR</name>
<evidence type="ECO:0000313" key="1">
    <source>
        <dbReference type="EMBL" id="RTZ16224.1"/>
    </source>
</evidence>
<protein>
    <submittedName>
        <fullName evidence="1">DUF3293 domain-containing protein</fullName>
    </submittedName>
</protein>
<dbReference type="Pfam" id="PF11697">
    <property type="entry name" value="DUF3293"/>
    <property type="match status" value="1"/>
</dbReference>
<dbReference type="EMBL" id="RXZH01000003">
    <property type="protein sequence ID" value="RTZ16224.1"/>
    <property type="molecule type" value="Genomic_DNA"/>
</dbReference>
<gene>
    <name evidence="1" type="ORF">EJ063_09310</name>
</gene>
<dbReference type="Proteomes" id="UP000268973">
    <property type="component" value="Unassembled WGS sequence"/>
</dbReference>
<dbReference type="AlphaFoldDB" id="A0A432CWV3"/>
<accession>A0A432CWV3</accession>
<organism evidence="1 2">
    <name type="scientific">Vibrio aquaticus</name>
    <dbReference type="NCBI Taxonomy" id="2496559"/>
    <lineage>
        <taxon>Bacteria</taxon>
        <taxon>Pseudomonadati</taxon>
        <taxon>Pseudomonadota</taxon>
        <taxon>Gammaproteobacteria</taxon>
        <taxon>Vibrionales</taxon>
        <taxon>Vibrionaceae</taxon>
        <taxon>Vibrio</taxon>
    </lineage>
</organism>
<reference evidence="1 2" key="1">
    <citation type="submission" date="2018-12" db="EMBL/GenBank/DDBJ databases">
        <title>Vibrio sp. isolated from China Sea.</title>
        <authorList>
            <person name="Li Y."/>
        </authorList>
    </citation>
    <scope>NUCLEOTIDE SEQUENCE [LARGE SCALE GENOMIC DNA]</scope>
    <source>
        <strain evidence="1 2">BEI207</strain>
    </source>
</reference>
<keyword evidence="2" id="KW-1185">Reference proteome</keyword>
<evidence type="ECO:0000313" key="2">
    <source>
        <dbReference type="Proteomes" id="UP000268973"/>
    </source>
</evidence>
<comment type="caution">
    <text evidence="1">The sequence shown here is derived from an EMBL/GenBank/DDBJ whole genome shotgun (WGS) entry which is preliminary data.</text>
</comment>
<dbReference type="InterPro" id="IPR021710">
    <property type="entry name" value="DUF3293"/>
</dbReference>
<dbReference type="OrthoDB" id="5604578at2"/>